<dbReference type="AlphaFoldDB" id="G5HET5"/>
<evidence type="ECO:0000313" key="4">
    <source>
        <dbReference type="Proteomes" id="UP000003763"/>
    </source>
</evidence>
<dbReference type="eggNOG" id="COG1196">
    <property type="taxonomic scope" value="Bacteria"/>
</dbReference>
<evidence type="ECO:0000256" key="1">
    <source>
        <dbReference type="SAM" id="MobiDB-lite"/>
    </source>
</evidence>
<protein>
    <recommendedName>
        <fullName evidence="2">Phage tail tape measure protein domain-containing protein</fullName>
    </recommendedName>
</protein>
<feature type="domain" description="Phage tail tape measure protein" evidence="2">
    <location>
        <begin position="793"/>
        <end position="1015"/>
    </location>
</feature>
<dbReference type="EMBL" id="ADLJ01000007">
    <property type="protein sequence ID" value="EHF00044.1"/>
    <property type="molecule type" value="Genomic_DNA"/>
</dbReference>
<gene>
    <name evidence="3" type="ORF">HMPREF9469_00958</name>
</gene>
<reference evidence="3 4" key="1">
    <citation type="submission" date="2011-08" db="EMBL/GenBank/DDBJ databases">
        <title>The Genome Sequence of Clostridium citroniae WAL-17108.</title>
        <authorList>
            <consortium name="The Broad Institute Genome Sequencing Platform"/>
            <person name="Earl A."/>
            <person name="Ward D."/>
            <person name="Feldgarden M."/>
            <person name="Gevers D."/>
            <person name="Finegold S.M."/>
            <person name="Summanen P.H."/>
            <person name="Molitoris D.R."/>
            <person name="Vaisanen M.L."/>
            <person name="Daigneault M."/>
            <person name="Allen-Vercoe E."/>
            <person name="Young S.K."/>
            <person name="Zeng Q."/>
            <person name="Gargeya S."/>
            <person name="Fitzgerald M."/>
            <person name="Haas B."/>
            <person name="Abouelleil A."/>
            <person name="Alvarado L."/>
            <person name="Arachchi H.M."/>
            <person name="Berlin A."/>
            <person name="Brown A."/>
            <person name="Chapman S.B."/>
            <person name="Chen Z."/>
            <person name="Dunbar C."/>
            <person name="Freedman E."/>
            <person name="Gearin G."/>
            <person name="Gellesch M."/>
            <person name="Goldberg J."/>
            <person name="Griggs A."/>
            <person name="Gujja S."/>
            <person name="Heiman D."/>
            <person name="Howarth C."/>
            <person name="Larson L."/>
            <person name="Lui A."/>
            <person name="MacDonald P.J.P."/>
            <person name="Montmayeur A."/>
            <person name="Murphy C."/>
            <person name="Neiman D."/>
            <person name="Pearson M."/>
            <person name="Priest M."/>
            <person name="Roberts A."/>
            <person name="Saif S."/>
            <person name="Shea T."/>
            <person name="Shenoy N."/>
            <person name="Sisk P."/>
            <person name="Stolte C."/>
            <person name="Sykes S."/>
            <person name="Wortman J."/>
            <person name="Nusbaum C."/>
            <person name="Birren B."/>
        </authorList>
    </citation>
    <scope>NUCLEOTIDE SEQUENCE [LARGE SCALE GENOMIC DNA]</scope>
    <source>
        <strain evidence="3 4">WAL-17108</strain>
    </source>
</reference>
<dbReference type="PATRIC" id="fig|742733.3.peg.966"/>
<comment type="caution">
    <text evidence="3">The sequence shown here is derived from an EMBL/GenBank/DDBJ whole genome shotgun (WGS) entry which is preliminary data.</text>
</comment>
<dbReference type="InterPro" id="IPR010090">
    <property type="entry name" value="Phage_tape_meas"/>
</dbReference>
<evidence type="ECO:0000313" key="3">
    <source>
        <dbReference type="EMBL" id="EHF00044.1"/>
    </source>
</evidence>
<sequence>MANKGVDIEFKGGFNDDDIIKALRKVNGEIDETKKNAEEPIKVNLGGFVKEFTKEFDEIDRIIAKRKANIDKRVINYIPKIQFNLRDVELWEETQKKIDRQIAKARMNYDLPSLQTDSFSKQLIAREKLLARLGENTSKHKALKQVWMDDGPSISKARANIELLQQQIALKEKILQIDTKVKPFLPKSDWSTKFNGSDVNAQKEALKESKRLMADELYTAADKEKENILVALKDYEKSANKIMREGKFDEFVFPDLISKFNAIESSAQDYLMKLGLIKGKTSETLETSHKQLTSSAQLFDKYGATAEEVFVKIDKIFSQANDSDDGFYGLSSRSISDLTKMMALLEHFSEGDLSKLSLEGDEFFGFQDELKEIQSFLKDEFTVDESLEEVFKSTIDQLNQLESTAEEAVPAIEKVENSLNPDSDESKIEAKTDAIENLTEAMQRQAESDEALSKTSSLSDDHITNIENTTEAINQLNEAEKERDKLDAPTASIDSTLDTDIDKLEKKTKATKELDDVQEKQKQNEIALQKELLFLDERENSYWETREKLLKDGVAQQEAYANLRKEQENNYNQSWIIAETNRMLSSYAAAEGKVIGYGRAVQSASDKANHLATAWENGSISAKKYETEIAKINSELSNKKYNLTGAETGVFSTNPQNIIILEKEMRALALATEGIIPESIAFNEQSKRMSYETKDAAGNISKYSIAINSLNDELLRYQTKTIQAIGPTQEFFNFLSQSFKKVSSYIFSFGSFYRLWAELKQGITIIRDIDDAMTELKKVSDETAYTYTKFQKQAAAEGRDVAQTTSDMVQASSDWKKMGYNLQESLNLAKSSSLYVNVGDDVNITEATSDLVSTIKAFNMNADDSIGIVDRLNAVSNNFAVTSKDLGNILNHSSSSLAAANTSIDKTIAMGAAMNEVLQDSSTSGSTLKILSMRLRGAKVELEAAGESTEGMAESTSKLREKIKALTNINGSGGFDIMKDDNTFKDVYEMMDGIAEKWKGMDDISRAGLLELIAGKMRAQGVSALLNNWSEAEAILKTSLDSSGSAAKENETYLDSISGRVKQLQAQYQELWQTTLNDDSIKFFIELATSVTKVATDMGGLLPIVATLTTLLAGIKYAGKVIRNRDNECALLINAA</sequence>
<name>G5HET5_9FIRM</name>
<feature type="region of interest" description="Disordered" evidence="1">
    <location>
        <begin position="443"/>
        <end position="465"/>
    </location>
</feature>
<proteinExistence type="predicted"/>
<organism evidence="3 4">
    <name type="scientific">[Clostridium] citroniae WAL-17108</name>
    <dbReference type="NCBI Taxonomy" id="742733"/>
    <lineage>
        <taxon>Bacteria</taxon>
        <taxon>Bacillati</taxon>
        <taxon>Bacillota</taxon>
        <taxon>Clostridia</taxon>
        <taxon>Lachnospirales</taxon>
        <taxon>Lachnospiraceae</taxon>
        <taxon>Enterocloster</taxon>
    </lineage>
</organism>
<accession>G5HET5</accession>
<dbReference type="Proteomes" id="UP000003763">
    <property type="component" value="Unassembled WGS sequence"/>
</dbReference>
<evidence type="ECO:0000259" key="2">
    <source>
        <dbReference type="Pfam" id="PF10145"/>
    </source>
</evidence>
<dbReference type="RefSeq" id="WP_007859712.1">
    <property type="nucleotide sequence ID" value="NZ_JH376420.1"/>
</dbReference>
<dbReference type="NCBIfam" id="TIGR01760">
    <property type="entry name" value="tape_meas_TP901"/>
    <property type="match status" value="1"/>
</dbReference>
<dbReference type="Pfam" id="PF10145">
    <property type="entry name" value="PhageMin_Tail"/>
    <property type="match status" value="1"/>
</dbReference>
<dbReference type="HOGENOM" id="CLU_278349_0_0_9"/>